<dbReference type="GO" id="GO:0008270">
    <property type="term" value="F:zinc ion binding"/>
    <property type="evidence" value="ECO:0007669"/>
    <property type="project" value="UniProtKB-UniRule"/>
</dbReference>
<sequence>MDLTKVCRVCAETGVLLELFGSKTQTVSYAEDVNKCLSLEATKGDGLPSHICVSCVGLINECLRFVNKLKNVGGEKQSQRRRGSIDSSRPKSCYFCESTENHLFPLSDTAVNKTNDCFSIKVSDKETICYRCQFCLDTVHDLKLKACASLKKFYSNSLSAKEVEKTSKKKMQSVVEIVSSLKNKFKVDKQIELQKEVKVAVLDFALVIGSDILSKGTINVNEFMLLIQRSGMKNDRALDNEKKKSRQTALKQVSKQMASESSAEPKSSHPSPKRHQRVTFDIKPVSESISDDSEVSTSMPSTLSRKKRSRIVSDSDDEKPSKKSRAPAESPSSTTNFIDNSKQTRRNSLTMDKEASPLENANLKTEELIKDNDKPKPKSKQNAPRPKSKKIARKESPTTTFESPDDMASPVIAESSKENISENSLMDETDKPSKRKRGRKSDSNYSKFLGEESPPAKIQRKRRESEEKDFFSSKGKKKQWKPSISEGSDADDSNTSMNENAAIVDQPGFLKDLDNLLRYTPKSTFRPFICSVCREGYVSTVKGMLHKLVMHDPRSNLLLKLTRCDNDGEMERLKESIPFRFGSPARESALINTVSNDEAGAESDDDLFPETRPKPSNTKGSSDPFDCLVSSSYCETEATSGTRTEEPKSTAPEQQEKYTCVESSETSGEKVLDEDTTKSCVESGEASSEKVLDECVKDNQYHSVSAGAETDQTDMTGGNDKVNDSKDENDKGSVQDNPDNPKSCNDENPGKSNELHSSNYEREEPSAVAVESKGEKAEDELQNEKKETDSCKVDVQRENLEEPSAVAGESKGEKAEDELRNGKEETDTSKVDVQENAAEGCEERDRSSPSKMCEEGENNVEEGRSEIKENRHSINHEHEVPCKPQDAPIDEDIKSEFSYEKLKESEKNDSNSEEDLVQDTQTSLSETAEGNNEKPAEEVHCGGVLVGVN</sequence>
<gene>
    <name evidence="4" type="ORF">KUF71_021880</name>
</gene>
<feature type="binding site" evidence="1">
    <location>
        <position position="10"/>
    </location>
    <ligand>
        <name>Zn(2+)</name>
        <dbReference type="ChEBI" id="CHEBI:29105"/>
    </ligand>
</feature>
<keyword evidence="1" id="KW-0479">Metal-binding</keyword>
<feature type="binding site" evidence="1">
    <location>
        <position position="55"/>
    </location>
    <ligand>
        <name>Zn(2+)</name>
        <dbReference type="ChEBI" id="CHEBI:29105"/>
    </ligand>
</feature>
<feature type="binding site" evidence="1">
    <location>
        <position position="52"/>
    </location>
    <ligand>
        <name>Zn(2+)</name>
        <dbReference type="ChEBI" id="CHEBI:29105"/>
    </ligand>
</feature>
<dbReference type="InterPro" id="IPR012934">
    <property type="entry name" value="Znf_AD"/>
</dbReference>
<feature type="compositionally biased region" description="Basic and acidic residues" evidence="2">
    <location>
        <begin position="861"/>
        <end position="881"/>
    </location>
</feature>
<feature type="compositionally biased region" description="Basic and acidic residues" evidence="2">
    <location>
        <begin position="810"/>
        <end position="833"/>
    </location>
</feature>
<feature type="compositionally biased region" description="Polar residues" evidence="2">
    <location>
        <begin position="734"/>
        <end position="743"/>
    </location>
</feature>
<feature type="compositionally biased region" description="Basic and acidic residues" evidence="2">
    <location>
        <begin position="782"/>
        <end position="800"/>
    </location>
</feature>
<feature type="compositionally biased region" description="Basic and acidic residues" evidence="2">
    <location>
        <begin position="721"/>
        <end position="733"/>
    </location>
</feature>
<dbReference type="AlphaFoldDB" id="A0AAE1GZS7"/>
<evidence type="ECO:0000256" key="2">
    <source>
        <dbReference type="SAM" id="MobiDB-lite"/>
    </source>
</evidence>
<reference evidence="4" key="1">
    <citation type="submission" date="2021-07" db="EMBL/GenBank/DDBJ databases">
        <authorList>
            <person name="Catto M.A."/>
            <person name="Jacobson A."/>
            <person name="Kennedy G."/>
            <person name="Labadie P."/>
            <person name="Hunt B.G."/>
            <person name="Srinivasan R."/>
        </authorList>
    </citation>
    <scope>NUCLEOTIDE SEQUENCE</scope>
    <source>
        <strain evidence="4">PL_HMW_Pooled</strain>
        <tissue evidence="4">Head</tissue>
    </source>
</reference>
<feature type="region of interest" description="Disordered" evidence="2">
    <location>
        <begin position="637"/>
        <end position="949"/>
    </location>
</feature>
<proteinExistence type="predicted"/>
<dbReference type="Pfam" id="PF07776">
    <property type="entry name" value="zf-AD"/>
    <property type="match status" value="1"/>
</dbReference>
<dbReference type="SUPFAM" id="SSF57716">
    <property type="entry name" value="Glucocorticoid receptor-like (DNA-binding domain)"/>
    <property type="match status" value="1"/>
</dbReference>
<name>A0AAE1GZS7_9NEOP</name>
<feature type="compositionally biased region" description="Basic and acidic residues" evidence="2">
    <location>
        <begin position="931"/>
        <end position="940"/>
    </location>
</feature>
<feature type="compositionally biased region" description="Polar residues" evidence="2">
    <location>
        <begin position="918"/>
        <end position="930"/>
    </location>
</feature>
<dbReference type="Proteomes" id="UP001219518">
    <property type="component" value="Unassembled WGS sequence"/>
</dbReference>
<feature type="region of interest" description="Disordered" evidence="2">
    <location>
        <begin position="236"/>
        <end position="496"/>
    </location>
</feature>
<dbReference type="EMBL" id="JAHWGI010000292">
    <property type="protein sequence ID" value="KAK3912310.1"/>
    <property type="molecule type" value="Genomic_DNA"/>
</dbReference>
<feature type="compositionally biased region" description="Basic and acidic residues" evidence="2">
    <location>
        <begin position="841"/>
        <end position="854"/>
    </location>
</feature>
<feature type="region of interest" description="Disordered" evidence="2">
    <location>
        <begin position="596"/>
        <end position="624"/>
    </location>
</feature>
<feature type="compositionally biased region" description="Basic and acidic residues" evidence="2">
    <location>
        <begin position="891"/>
        <end position="910"/>
    </location>
</feature>
<feature type="compositionally biased region" description="Polar residues" evidence="2">
    <location>
        <begin position="330"/>
        <end position="350"/>
    </location>
</feature>
<evidence type="ECO:0000313" key="4">
    <source>
        <dbReference type="EMBL" id="KAK3912310.1"/>
    </source>
</evidence>
<comment type="caution">
    <text evidence="4">The sequence shown here is derived from an EMBL/GenBank/DDBJ whole genome shotgun (WGS) entry which is preliminary data.</text>
</comment>
<keyword evidence="1" id="KW-0862">Zinc</keyword>
<protein>
    <submittedName>
        <fullName evidence="4">Zinc finger protein</fullName>
    </submittedName>
</protein>
<feature type="domain" description="ZAD" evidence="3">
    <location>
        <begin position="5"/>
        <end position="79"/>
    </location>
</feature>
<feature type="binding site" evidence="1">
    <location>
        <position position="7"/>
    </location>
    <ligand>
        <name>Zn(2+)</name>
        <dbReference type="ChEBI" id="CHEBI:29105"/>
    </ligand>
</feature>
<accession>A0AAE1GZS7</accession>
<evidence type="ECO:0000256" key="1">
    <source>
        <dbReference type="PROSITE-ProRule" id="PRU01263"/>
    </source>
</evidence>
<evidence type="ECO:0000259" key="3">
    <source>
        <dbReference type="PROSITE" id="PS51915"/>
    </source>
</evidence>
<dbReference type="SMART" id="SM00868">
    <property type="entry name" value="zf-AD"/>
    <property type="match status" value="2"/>
</dbReference>
<feature type="compositionally biased region" description="Polar residues" evidence="2">
    <location>
        <begin position="247"/>
        <end position="270"/>
    </location>
</feature>
<dbReference type="Gene3D" id="3.40.1800.20">
    <property type="match status" value="1"/>
</dbReference>
<keyword evidence="5" id="KW-1185">Reference proteome</keyword>
<keyword evidence="1" id="KW-0863">Zinc-finger</keyword>
<feature type="compositionally biased region" description="Basic and acidic residues" evidence="2">
    <location>
        <begin position="667"/>
        <end position="677"/>
    </location>
</feature>
<reference evidence="4" key="2">
    <citation type="journal article" date="2023" name="BMC Genomics">
        <title>Pest status, molecular evolution, and epigenetic factors derived from the genome assembly of Frankliniella fusca, a thysanopteran phytovirus vector.</title>
        <authorList>
            <person name="Catto M.A."/>
            <person name="Labadie P.E."/>
            <person name="Jacobson A.L."/>
            <person name="Kennedy G.G."/>
            <person name="Srinivasan R."/>
            <person name="Hunt B.G."/>
        </authorList>
    </citation>
    <scope>NUCLEOTIDE SEQUENCE</scope>
    <source>
        <strain evidence="4">PL_HMW_Pooled</strain>
    </source>
</reference>
<organism evidence="4 5">
    <name type="scientific">Frankliniella fusca</name>
    <dbReference type="NCBI Taxonomy" id="407009"/>
    <lineage>
        <taxon>Eukaryota</taxon>
        <taxon>Metazoa</taxon>
        <taxon>Ecdysozoa</taxon>
        <taxon>Arthropoda</taxon>
        <taxon>Hexapoda</taxon>
        <taxon>Insecta</taxon>
        <taxon>Pterygota</taxon>
        <taxon>Neoptera</taxon>
        <taxon>Paraneoptera</taxon>
        <taxon>Thysanoptera</taxon>
        <taxon>Terebrantia</taxon>
        <taxon>Thripoidea</taxon>
        <taxon>Thripidae</taxon>
        <taxon>Frankliniella</taxon>
    </lineage>
</organism>
<dbReference type="GO" id="GO:0005634">
    <property type="term" value="C:nucleus"/>
    <property type="evidence" value="ECO:0007669"/>
    <property type="project" value="InterPro"/>
</dbReference>
<evidence type="ECO:0000313" key="5">
    <source>
        <dbReference type="Proteomes" id="UP001219518"/>
    </source>
</evidence>
<feature type="compositionally biased region" description="Acidic residues" evidence="2">
    <location>
        <begin position="599"/>
        <end position="608"/>
    </location>
</feature>
<feature type="compositionally biased region" description="Basic and acidic residues" evidence="2">
    <location>
        <begin position="687"/>
        <end position="700"/>
    </location>
</feature>
<feature type="compositionally biased region" description="Basic and acidic residues" evidence="2">
    <location>
        <begin position="364"/>
        <end position="376"/>
    </location>
</feature>
<dbReference type="PROSITE" id="PS51915">
    <property type="entry name" value="ZAD"/>
    <property type="match status" value="1"/>
</dbReference>